<dbReference type="EMBL" id="CABN01000149">
    <property type="protein sequence ID" value="CBI00549.1"/>
    <property type="molecule type" value="Genomic_DNA"/>
</dbReference>
<dbReference type="AlphaFoldDB" id="E6Q040"/>
<gene>
    <name evidence="2" type="ORF">CARN3_0092</name>
</gene>
<accession>E6Q040</accession>
<proteinExistence type="predicted"/>
<keyword evidence="1" id="KW-0472">Membrane</keyword>
<comment type="caution">
    <text evidence="2">The sequence shown here is derived from an EMBL/GenBank/DDBJ whole genome shotgun (WGS) entry which is preliminary data.</text>
</comment>
<keyword evidence="1" id="KW-0812">Transmembrane</keyword>
<reference evidence="2" key="1">
    <citation type="submission" date="2009-10" db="EMBL/GenBank/DDBJ databases">
        <title>Diversity of trophic interactions inside an arsenic-rich microbial ecosystem.</title>
        <authorList>
            <person name="Bertin P.N."/>
            <person name="Heinrich-Salmeron A."/>
            <person name="Pelletier E."/>
            <person name="Goulhen-Chollet F."/>
            <person name="Arsene-Ploetze F."/>
            <person name="Gallien S."/>
            <person name="Calteau A."/>
            <person name="Vallenet D."/>
            <person name="Casiot C."/>
            <person name="Chane-Woon-Ming B."/>
            <person name="Giloteaux L."/>
            <person name="Barakat M."/>
            <person name="Bonnefoy V."/>
            <person name="Bruneel O."/>
            <person name="Chandler M."/>
            <person name="Cleiss J."/>
            <person name="Duran R."/>
            <person name="Elbaz-Poulichet F."/>
            <person name="Fonknechten N."/>
            <person name="Lauga B."/>
            <person name="Mornico D."/>
            <person name="Ortet P."/>
            <person name="Schaeffer C."/>
            <person name="Siguier P."/>
            <person name="Alexander Thil Smith A."/>
            <person name="Van Dorsselaer A."/>
            <person name="Weissenbach J."/>
            <person name="Medigue C."/>
            <person name="Le Paslier D."/>
        </authorList>
    </citation>
    <scope>NUCLEOTIDE SEQUENCE</scope>
</reference>
<organism evidence="2">
    <name type="scientific">mine drainage metagenome</name>
    <dbReference type="NCBI Taxonomy" id="410659"/>
    <lineage>
        <taxon>unclassified sequences</taxon>
        <taxon>metagenomes</taxon>
        <taxon>ecological metagenomes</taxon>
    </lineage>
</organism>
<feature type="transmembrane region" description="Helical" evidence="1">
    <location>
        <begin position="17"/>
        <end position="37"/>
    </location>
</feature>
<sequence>MEIGFYGSKTGFAALKFYFFHIQRGLYVMALLLRWLFGIIIDRNIRKAIFSYPTMNETTLGWYRVGLIAMCHS</sequence>
<evidence type="ECO:0000313" key="2">
    <source>
        <dbReference type="EMBL" id="CBI00549.1"/>
    </source>
</evidence>
<name>E6Q040_9ZZZZ</name>
<evidence type="ECO:0000256" key="1">
    <source>
        <dbReference type="SAM" id="Phobius"/>
    </source>
</evidence>
<keyword evidence="1" id="KW-1133">Transmembrane helix</keyword>
<protein>
    <submittedName>
        <fullName evidence="2">Uncharacterized protein</fullName>
    </submittedName>
</protein>